<name>A0ABY1PUN2_9BACT</name>
<keyword evidence="2" id="KW-0456">Lyase</keyword>
<accession>A0ABY1PUN2</accession>
<evidence type="ECO:0000256" key="1">
    <source>
        <dbReference type="ARBA" id="ARBA00022596"/>
    </source>
</evidence>
<sequence length="386" mass="41186">MTLASLIDLGVDVDHIRRGLDSLNVADLKLVVDDVKKCGFRSKFILVEHPEQKAHRHLHHIDAMIDAAKAITDSAKTLAKAIFLCVGKAEARVHGCDLQKVHFHEVGAVDSIADIVGVAIAIDALGVQSVSSSPVPTGTGSITIDHGRVAVPAPATAEILIGVPIAECAIESELTTPTGAAIIKTLTERFPSARPFGPSPAMVAYRVGYGAGSRDLPGQANVLRITMGELQSGTNHPGQLEADRVTLLETNIDDATGEELADVAERLFAAGALDVWQTPCVMKKGRLACVLAVLCGGSKVTAMQNLLFENTSTIGIRRQVLERTKLVRRSVTVKTDYGTARGKVVTLPNGNERFTIEDDEAKRLATAAKVTTSEIREKALLAWRSE</sequence>
<evidence type="ECO:0000256" key="2">
    <source>
        <dbReference type="HAMAP-Rule" id="MF_01074"/>
    </source>
</evidence>
<dbReference type="Gene3D" id="3.30.70.1380">
    <property type="entry name" value="Transcriptional regulatory protein pf0864 domain like"/>
    <property type="match status" value="1"/>
</dbReference>
<dbReference type="Proteomes" id="UP001158067">
    <property type="component" value="Unassembled WGS sequence"/>
</dbReference>
<dbReference type="InterPro" id="IPR002822">
    <property type="entry name" value="Ni_insertion"/>
</dbReference>
<comment type="similarity">
    <text evidence="2">Belongs to the LarC family.</text>
</comment>
<proteinExistence type="inferred from homology"/>
<dbReference type="EMBL" id="FXUG01000002">
    <property type="protein sequence ID" value="SMP48935.1"/>
    <property type="molecule type" value="Genomic_DNA"/>
</dbReference>
<dbReference type="PANTHER" id="PTHR36566:SF1">
    <property type="entry name" value="PYRIDINIUM-3,5-BISTHIOCARBOXYLIC ACID MONONUCLEOTIDE NICKEL INSERTION PROTEIN"/>
    <property type="match status" value="1"/>
</dbReference>
<dbReference type="HAMAP" id="MF_01074">
    <property type="entry name" value="LarC"/>
    <property type="match status" value="1"/>
</dbReference>
<gene>
    <name evidence="3" type="ORF">SAMN06265222_102483</name>
</gene>
<dbReference type="NCBIfam" id="TIGR00299">
    <property type="entry name" value="nickel pincer cofactor biosynthesis protein LarC"/>
    <property type="match status" value="1"/>
</dbReference>
<keyword evidence="1 2" id="KW-0533">Nickel</keyword>
<evidence type="ECO:0000313" key="3">
    <source>
        <dbReference type="EMBL" id="SMP48935.1"/>
    </source>
</evidence>
<evidence type="ECO:0000313" key="4">
    <source>
        <dbReference type="Proteomes" id="UP001158067"/>
    </source>
</evidence>
<keyword evidence="4" id="KW-1185">Reference proteome</keyword>
<organism evidence="3 4">
    <name type="scientific">Neorhodopirellula lusitana</name>
    <dbReference type="NCBI Taxonomy" id="445327"/>
    <lineage>
        <taxon>Bacteria</taxon>
        <taxon>Pseudomonadati</taxon>
        <taxon>Planctomycetota</taxon>
        <taxon>Planctomycetia</taxon>
        <taxon>Pirellulales</taxon>
        <taxon>Pirellulaceae</taxon>
        <taxon>Neorhodopirellula</taxon>
    </lineage>
</organism>
<dbReference type="Pfam" id="PF01969">
    <property type="entry name" value="Ni_insertion"/>
    <property type="match status" value="1"/>
</dbReference>
<dbReference type="PANTHER" id="PTHR36566">
    <property type="entry name" value="NICKEL INSERTION PROTEIN-RELATED"/>
    <property type="match status" value="1"/>
</dbReference>
<comment type="caution">
    <text evidence="3">The sequence shown here is derived from an EMBL/GenBank/DDBJ whole genome shotgun (WGS) entry which is preliminary data.</text>
</comment>
<reference evidence="3 4" key="1">
    <citation type="submission" date="2017-05" db="EMBL/GenBank/DDBJ databases">
        <authorList>
            <person name="Varghese N."/>
            <person name="Submissions S."/>
        </authorList>
    </citation>
    <scope>NUCLEOTIDE SEQUENCE [LARGE SCALE GENOMIC DNA]</scope>
    <source>
        <strain evidence="3 4">DSM 25457</strain>
    </source>
</reference>
<protein>
    <recommendedName>
        <fullName evidence="2">Putative nickel insertion protein</fullName>
    </recommendedName>
</protein>